<gene>
    <name evidence="6" type="ORF">ACH47X_10980</name>
</gene>
<dbReference type="Gene3D" id="1.10.10.60">
    <property type="entry name" value="Homeodomain-like"/>
    <property type="match status" value="1"/>
</dbReference>
<dbReference type="InterPro" id="IPR018062">
    <property type="entry name" value="HTH_AraC-typ_CS"/>
</dbReference>
<evidence type="ECO:0000259" key="5">
    <source>
        <dbReference type="PROSITE" id="PS01124"/>
    </source>
</evidence>
<dbReference type="Pfam" id="PF12833">
    <property type="entry name" value="HTH_18"/>
    <property type="match status" value="1"/>
</dbReference>
<keyword evidence="7" id="KW-1185">Reference proteome</keyword>
<evidence type="ECO:0000256" key="1">
    <source>
        <dbReference type="ARBA" id="ARBA00023015"/>
    </source>
</evidence>
<dbReference type="SUPFAM" id="SSF46689">
    <property type="entry name" value="Homeodomain-like"/>
    <property type="match status" value="2"/>
</dbReference>
<evidence type="ECO:0000256" key="3">
    <source>
        <dbReference type="ARBA" id="ARBA00023163"/>
    </source>
</evidence>
<feature type="domain" description="HTH araC/xylS-type" evidence="5">
    <location>
        <begin position="242"/>
        <end position="340"/>
    </location>
</feature>
<evidence type="ECO:0000313" key="7">
    <source>
        <dbReference type="Proteomes" id="UP001611580"/>
    </source>
</evidence>
<comment type="caution">
    <text evidence="6">The sequence shown here is derived from an EMBL/GenBank/DDBJ whole genome shotgun (WGS) entry which is preliminary data.</text>
</comment>
<reference evidence="6 7" key="1">
    <citation type="submission" date="2024-10" db="EMBL/GenBank/DDBJ databases">
        <title>The Natural Products Discovery Center: Release of the First 8490 Sequenced Strains for Exploring Actinobacteria Biosynthetic Diversity.</title>
        <authorList>
            <person name="Kalkreuter E."/>
            <person name="Kautsar S.A."/>
            <person name="Yang D."/>
            <person name="Bader C.D."/>
            <person name="Teijaro C.N."/>
            <person name="Fluegel L."/>
            <person name="Davis C.M."/>
            <person name="Simpson J.R."/>
            <person name="Lauterbach L."/>
            <person name="Steele A.D."/>
            <person name="Gui C."/>
            <person name="Meng S."/>
            <person name="Li G."/>
            <person name="Viehrig K."/>
            <person name="Ye F."/>
            <person name="Su P."/>
            <person name="Kiefer A.F."/>
            <person name="Nichols A."/>
            <person name="Cepeda A.J."/>
            <person name="Yan W."/>
            <person name="Fan B."/>
            <person name="Jiang Y."/>
            <person name="Adhikari A."/>
            <person name="Zheng C.-J."/>
            <person name="Schuster L."/>
            <person name="Cowan T.M."/>
            <person name="Smanski M.J."/>
            <person name="Chevrette M.G."/>
            <person name="De Carvalho L.P.S."/>
            <person name="Shen B."/>
        </authorList>
    </citation>
    <scope>NUCLEOTIDE SEQUENCE [LARGE SCALE GENOMIC DNA]</scope>
    <source>
        <strain evidence="6 7">NPDC019481</strain>
    </source>
</reference>
<dbReference type="Proteomes" id="UP001611580">
    <property type="component" value="Unassembled WGS sequence"/>
</dbReference>
<dbReference type="RefSeq" id="WP_397404128.1">
    <property type="nucleotide sequence ID" value="NZ_JBIRYI010000006.1"/>
</dbReference>
<accession>A0ABW7XJB7</accession>
<feature type="region of interest" description="Disordered" evidence="4">
    <location>
        <begin position="10"/>
        <end position="41"/>
    </location>
</feature>
<dbReference type="PROSITE" id="PS00041">
    <property type="entry name" value="HTH_ARAC_FAMILY_1"/>
    <property type="match status" value="1"/>
</dbReference>
<protein>
    <submittedName>
        <fullName evidence="6">AraC family transcriptional regulator N-terminal domain-containing protein</fullName>
    </submittedName>
</protein>
<dbReference type="Pfam" id="PF06719">
    <property type="entry name" value="AraC_N"/>
    <property type="match status" value="1"/>
</dbReference>
<proteinExistence type="predicted"/>
<dbReference type="SMART" id="SM00342">
    <property type="entry name" value="HTH_ARAC"/>
    <property type="match status" value="1"/>
</dbReference>
<keyword evidence="3" id="KW-0804">Transcription</keyword>
<dbReference type="InterPro" id="IPR009057">
    <property type="entry name" value="Homeodomain-like_sf"/>
</dbReference>
<evidence type="ECO:0000256" key="4">
    <source>
        <dbReference type="SAM" id="MobiDB-lite"/>
    </source>
</evidence>
<dbReference type="EMBL" id="JBIRYI010000006">
    <property type="protein sequence ID" value="MFI2487425.1"/>
    <property type="molecule type" value="Genomic_DNA"/>
</dbReference>
<dbReference type="PROSITE" id="PS01124">
    <property type="entry name" value="HTH_ARAC_FAMILY_2"/>
    <property type="match status" value="1"/>
</dbReference>
<feature type="region of interest" description="Disordered" evidence="4">
    <location>
        <begin position="119"/>
        <end position="169"/>
    </location>
</feature>
<keyword evidence="1" id="KW-0805">Transcription regulation</keyword>
<dbReference type="InterPro" id="IPR009594">
    <property type="entry name" value="Tscrpt_reg_HTH_AraC_N"/>
</dbReference>
<evidence type="ECO:0000313" key="6">
    <source>
        <dbReference type="EMBL" id="MFI2487425.1"/>
    </source>
</evidence>
<evidence type="ECO:0000256" key="2">
    <source>
        <dbReference type="ARBA" id="ARBA00023125"/>
    </source>
</evidence>
<name>A0ABW7XJB7_9MICO</name>
<organism evidence="6 7">
    <name type="scientific">Promicromonospora kroppenstedtii</name>
    <dbReference type="NCBI Taxonomy" id="440482"/>
    <lineage>
        <taxon>Bacteria</taxon>
        <taxon>Bacillati</taxon>
        <taxon>Actinomycetota</taxon>
        <taxon>Actinomycetes</taxon>
        <taxon>Micrococcales</taxon>
        <taxon>Promicromonosporaceae</taxon>
        <taxon>Promicromonospora</taxon>
    </lineage>
</organism>
<keyword evidence="2" id="KW-0238">DNA-binding</keyword>
<dbReference type="PANTHER" id="PTHR43436:SF1">
    <property type="entry name" value="TRANSCRIPTIONAL REGULATORY PROTEIN"/>
    <property type="match status" value="1"/>
</dbReference>
<dbReference type="PANTHER" id="PTHR43436">
    <property type="entry name" value="ARAC-FAMILY TRANSCRIPTIONAL REGULATOR"/>
    <property type="match status" value="1"/>
</dbReference>
<sequence length="403" mass="42065">MDLDELRELLDRRAPTGTSEPLPGVFLSRETRPGSPEASTTGTTFALIAQGTKELRLGAKTVGYGPGEYLVTSIDLPVIGRFTDASEEVPALGFGMTLTAPAIAELLLSAETAAGARAGAGTGTGATNWTAQSGRSVAAPRHGARTRTEPATEPSARAGSPAPWGTGPAGHRAVVPALVTSRAPAELVDAVGRLVRLLDRPRDLPVLGPMVQREILWLLVTGPQGDTVRQLGLADSKLTRVSGVVQWIRDNAAEPVRIDDLARRAGLSASAFHRTFRAVTGSSPLQFQKQLRLATARQILASRDTSVTQVAFDVGYESAAQFNREYRRLFGAPPGRDRARPTEQAPWPPAAADTMAVGPGAKAVGLNAEAVGLNAVVAGRGAEPARSGAEAMVARRGAKTGAT</sequence>
<dbReference type="InterPro" id="IPR018060">
    <property type="entry name" value="HTH_AraC"/>
</dbReference>